<dbReference type="InterPro" id="IPR000772">
    <property type="entry name" value="Ricin_B_lectin"/>
</dbReference>
<dbReference type="InterPro" id="IPR001938">
    <property type="entry name" value="Thaumatin"/>
</dbReference>
<proteinExistence type="predicted"/>
<dbReference type="EMBL" id="BOMN01000080">
    <property type="protein sequence ID" value="GIE22542.1"/>
    <property type="molecule type" value="Genomic_DNA"/>
</dbReference>
<name>A0ABQ3ZVJ6_9ACTN</name>
<dbReference type="InterPro" id="IPR037176">
    <property type="entry name" value="Osmotin/thaumatin-like_sf"/>
</dbReference>
<dbReference type="PROSITE" id="PS51367">
    <property type="entry name" value="THAUMATIN_2"/>
    <property type="match status" value="1"/>
</dbReference>
<dbReference type="Gene3D" id="2.80.10.50">
    <property type="match status" value="1"/>
</dbReference>
<dbReference type="SUPFAM" id="SSF50370">
    <property type="entry name" value="Ricin B-like lectins"/>
    <property type="match status" value="1"/>
</dbReference>
<sequence>MSIVALRRVLLAVVVILALITGGLIAGGRAARAAGEHTVTFVNASGEKVWVGSTVNADESVNFTRLPILEPGASATIVIPENTTPGHWRGKFFARQRCAGETGSTFHCEVGDCGNAADHCAINYEQDASLAEFNFDPSDPWGAPWYNVSYVNAVSLPITITPYGAPAPAPGSQYCAEAGCAKPLLSACPAAYLRRDGQGRPLLCVNPNRDAVTDYSQAIKAACPRAYSWSKHDTEPGNQVMYNCKECTGFTVTFHANDGVTPPPATPPPTGAETQIISDWNGKCVDVPNGEYSDRVRLGVWDCWNAQGQRFTFAPDTTIRIGGKCVDVADGSTADGGWVQLYTCNGTGAQQWRITAAGDIVNTASNKCLDIGGWNPANGAPPQHLDLQRLRQPEMAPRPGHPRRGSGTPAASAAGTPPPPPGDLMITSRGGRVPRWQLWRPRPSSRCSRWVPSRRWSD</sequence>
<dbReference type="SMART" id="SM00205">
    <property type="entry name" value="THN"/>
    <property type="match status" value="1"/>
</dbReference>
<dbReference type="SUPFAM" id="SSF49870">
    <property type="entry name" value="Osmotin, thaumatin-like protein"/>
    <property type="match status" value="1"/>
</dbReference>
<dbReference type="PROSITE" id="PS50231">
    <property type="entry name" value="RICIN_B_LECTIN"/>
    <property type="match status" value="1"/>
</dbReference>
<feature type="compositionally biased region" description="Low complexity" evidence="1">
    <location>
        <begin position="439"/>
        <end position="458"/>
    </location>
</feature>
<feature type="region of interest" description="Disordered" evidence="1">
    <location>
        <begin position="394"/>
        <end position="458"/>
    </location>
</feature>
<protein>
    <recommendedName>
        <fullName evidence="2">Ricin B lectin domain-containing protein</fullName>
    </recommendedName>
</protein>
<gene>
    <name evidence="3" type="ORF">Ahu01nite_056440</name>
</gene>
<dbReference type="Proteomes" id="UP000603200">
    <property type="component" value="Unassembled WGS sequence"/>
</dbReference>
<dbReference type="SMART" id="SM00458">
    <property type="entry name" value="RICIN"/>
    <property type="match status" value="1"/>
</dbReference>
<organism evidence="3 4">
    <name type="scientific">Winogradskya humida</name>
    <dbReference type="NCBI Taxonomy" id="113566"/>
    <lineage>
        <taxon>Bacteria</taxon>
        <taxon>Bacillati</taxon>
        <taxon>Actinomycetota</taxon>
        <taxon>Actinomycetes</taxon>
        <taxon>Micromonosporales</taxon>
        <taxon>Micromonosporaceae</taxon>
        <taxon>Winogradskya</taxon>
    </lineage>
</organism>
<feature type="compositionally biased region" description="Low complexity" evidence="1">
    <location>
        <begin position="405"/>
        <end position="415"/>
    </location>
</feature>
<keyword evidence="4" id="KW-1185">Reference proteome</keyword>
<dbReference type="Pfam" id="PF00314">
    <property type="entry name" value="Thaumatin"/>
    <property type="match status" value="1"/>
</dbReference>
<comment type="caution">
    <text evidence="3">The sequence shown here is derived from an EMBL/GenBank/DDBJ whole genome shotgun (WGS) entry which is preliminary data.</text>
</comment>
<evidence type="ECO:0000256" key="1">
    <source>
        <dbReference type="SAM" id="MobiDB-lite"/>
    </source>
</evidence>
<dbReference type="InterPro" id="IPR035992">
    <property type="entry name" value="Ricin_B-like_lectins"/>
</dbReference>
<dbReference type="Pfam" id="PF00652">
    <property type="entry name" value="Ricin_B_lectin"/>
    <property type="match status" value="1"/>
</dbReference>
<evidence type="ECO:0000313" key="3">
    <source>
        <dbReference type="EMBL" id="GIE22542.1"/>
    </source>
</evidence>
<feature type="domain" description="Ricin B lectin" evidence="2">
    <location>
        <begin position="272"/>
        <end position="393"/>
    </location>
</feature>
<dbReference type="Gene3D" id="2.60.110.10">
    <property type="entry name" value="Thaumatin"/>
    <property type="match status" value="1"/>
</dbReference>
<dbReference type="RefSeq" id="WP_203839633.1">
    <property type="nucleotide sequence ID" value="NZ_BAAATV010000022.1"/>
</dbReference>
<dbReference type="PANTHER" id="PTHR31013">
    <property type="entry name" value="THAUMATIN FAMILY PROTEIN-RELATED"/>
    <property type="match status" value="1"/>
</dbReference>
<evidence type="ECO:0000259" key="2">
    <source>
        <dbReference type="SMART" id="SM00458"/>
    </source>
</evidence>
<dbReference type="PANTHER" id="PTHR31013:SF12">
    <property type="entry name" value="PATHOGENESIS-RELATED PROTEIN 5-LIKE"/>
    <property type="match status" value="1"/>
</dbReference>
<reference evidence="3 4" key="1">
    <citation type="submission" date="2021-01" db="EMBL/GenBank/DDBJ databases">
        <title>Whole genome shotgun sequence of Actinoplanes humidus NBRC 14915.</title>
        <authorList>
            <person name="Komaki H."/>
            <person name="Tamura T."/>
        </authorList>
    </citation>
    <scope>NUCLEOTIDE SEQUENCE [LARGE SCALE GENOMIC DNA]</scope>
    <source>
        <strain evidence="3 4">NBRC 14915</strain>
    </source>
</reference>
<evidence type="ECO:0000313" key="4">
    <source>
        <dbReference type="Proteomes" id="UP000603200"/>
    </source>
</evidence>
<accession>A0ABQ3ZVJ6</accession>